<evidence type="ECO:0000313" key="2">
    <source>
        <dbReference type="EMBL" id="CAI6351731.1"/>
    </source>
</evidence>
<dbReference type="EMBL" id="CARXXK010000001">
    <property type="protein sequence ID" value="CAI6351731.1"/>
    <property type="molecule type" value="Genomic_DNA"/>
</dbReference>
<reference evidence="2 3" key="1">
    <citation type="submission" date="2023-01" db="EMBL/GenBank/DDBJ databases">
        <authorList>
            <person name="Whitehead M."/>
        </authorList>
    </citation>
    <scope>NUCLEOTIDE SEQUENCE [LARGE SCALE GENOMIC DNA]</scope>
</reference>
<keyword evidence="3" id="KW-1185">Reference proteome</keyword>
<evidence type="ECO:0000256" key="1">
    <source>
        <dbReference type="SAM" id="MobiDB-lite"/>
    </source>
</evidence>
<comment type="caution">
    <text evidence="2">The sequence shown here is derived from an EMBL/GenBank/DDBJ whole genome shotgun (WGS) entry which is preliminary data.</text>
</comment>
<feature type="region of interest" description="Disordered" evidence="1">
    <location>
        <begin position="22"/>
        <end position="91"/>
    </location>
</feature>
<name>A0AAV0W7T9_9HEMI</name>
<organism evidence="2 3">
    <name type="scientific">Macrosiphum euphorbiae</name>
    <name type="common">potato aphid</name>
    <dbReference type="NCBI Taxonomy" id="13131"/>
    <lineage>
        <taxon>Eukaryota</taxon>
        <taxon>Metazoa</taxon>
        <taxon>Ecdysozoa</taxon>
        <taxon>Arthropoda</taxon>
        <taxon>Hexapoda</taxon>
        <taxon>Insecta</taxon>
        <taxon>Pterygota</taxon>
        <taxon>Neoptera</taxon>
        <taxon>Paraneoptera</taxon>
        <taxon>Hemiptera</taxon>
        <taxon>Sternorrhyncha</taxon>
        <taxon>Aphidomorpha</taxon>
        <taxon>Aphidoidea</taxon>
        <taxon>Aphididae</taxon>
        <taxon>Macrosiphini</taxon>
        <taxon>Macrosiphum</taxon>
    </lineage>
</organism>
<dbReference type="AlphaFoldDB" id="A0AAV0W7T9"/>
<dbReference type="Proteomes" id="UP001160148">
    <property type="component" value="Unassembled WGS sequence"/>
</dbReference>
<sequence length="91" mass="9906">MYSVYSIYSRFSRLSFKSIKRSAADGDGRPVAFETAPGADNDEDRGQVQEFISARGGQDDEDAGQEGGGGVRFERRFNEPMGKISPAVPPD</sequence>
<evidence type="ECO:0000313" key="3">
    <source>
        <dbReference type="Proteomes" id="UP001160148"/>
    </source>
</evidence>
<proteinExistence type="predicted"/>
<accession>A0AAV0W7T9</accession>
<protein>
    <submittedName>
        <fullName evidence="2">Uncharacterized protein</fullName>
    </submittedName>
</protein>
<gene>
    <name evidence="2" type="ORF">MEUPH1_LOCUS8052</name>
</gene>